<feature type="transmembrane region" description="Helical" evidence="1">
    <location>
        <begin position="46"/>
        <end position="65"/>
    </location>
</feature>
<dbReference type="Proteomes" id="UP000235036">
    <property type="component" value="Unassembled WGS sequence"/>
</dbReference>
<proteinExistence type="predicted"/>
<organism evidence="2 3">
    <name type="scientific">Fischerella muscicola CCMEE 5323</name>
    <dbReference type="NCBI Taxonomy" id="2019572"/>
    <lineage>
        <taxon>Bacteria</taxon>
        <taxon>Bacillati</taxon>
        <taxon>Cyanobacteriota</taxon>
        <taxon>Cyanophyceae</taxon>
        <taxon>Nostocales</taxon>
        <taxon>Hapalosiphonaceae</taxon>
        <taxon>Fischerella</taxon>
    </lineage>
</organism>
<keyword evidence="1" id="KW-1133">Transmembrane helix</keyword>
<keyword evidence="1" id="KW-0472">Membrane</keyword>
<dbReference type="AlphaFoldDB" id="A0A2N6K397"/>
<comment type="caution">
    <text evidence="2">The sequence shown here is derived from an EMBL/GenBank/DDBJ whole genome shotgun (WGS) entry which is preliminary data.</text>
</comment>
<keyword evidence="3" id="KW-1185">Reference proteome</keyword>
<sequence>MLQGTYLLFCILGLALPYSHFIVFLLKHGFNIQLLLEQLFTNHISAAFGMDVIVSAVVLLVFIFWEGTRLKMRFLWVYVLSTLTIGVSFALPLFLLMQQHQLEKRKDFSNSIIQS</sequence>
<dbReference type="Pfam" id="PF11196">
    <property type="entry name" value="DUF2834"/>
    <property type="match status" value="1"/>
</dbReference>
<gene>
    <name evidence="2" type="ORF">CEN44_11960</name>
</gene>
<evidence type="ECO:0000313" key="2">
    <source>
        <dbReference type="EMBL" id="PLZ89955.1"/>
    </source>
</evidence>
<dbReference type="InterPro" id="IPR021362">
    <property type="entry name" value="DUF2834"/>
</dbReference>
<feature type="transmembrane region" description="Helical" evidence="1">
    <location>
        <begin position="6"/>
        <end position="26"/>
    </location>
</feature>
<dbReference type="RefSeq" id="WP_016865797.1">
    <property type="nucleotide sequence ID" value="NZ_CAWNVR010000352.1"/>
</dbReference>
<evidence type="ECO:0000256" key="1">
    <source>
        <dbReference type="SAM" id="Phobius"/>
    </source>
</evidence>
<accession>A0A2N6K397</accession>
<dbReference type="EMBL" id="NRQW01000254">
    <property type="protein sequence ID" value="PLZ89955.1"/>
    <property type="molecule type" value="Genomic_DNA"/>
</dbReference>
<reference evidence="2 3" key="1">
    <citation type="submission" date="2017-08" db="EMBL/GenBank/DDBJ databases">
        <title>Genomes of Fischerella (Mastigocladus) sp. strains.</title>
        <authorList>
            <person name="Miller S.R."/>
        </authorList>
    </citation>
    <scope>NUCLEOTIDE SEQUENCE [LARGE SCALE GENOMIC DNA]</scope>
    <source>
        <strain evidence="2 3">CCMEE 5323</strain>
    </source>
</reference>
<feature type="transmembrane region" description="Helical" evidence="1">
    <location>
        <begin position="77"/>
        <end position="96"/>
    </location>
</feature>
<evidence type="ECO:0000313" key="3">
    <source>
        <dbReference type="Proteomes" id="UP000235036"/>
    </source>
</evidence>
<keyword evidence="1" id="KW-0812">Transmembrane</keyword>
<name>A0A2N6K397_FISMU</name>
<protein>
    <submittedName>
        <fullName evidence="2">DUF2834 domain-containing protein</fullName>
    </submittedName>
</protein>